<accession>A0A9Q5HX81</accession>
<evidence type="ECO:0000313" key="3">
    <source>
        <dbReference type="Proteomes" id="UP000757232"/>
    </source>
</evidence>
<feature type="region of interest" description="Disordered" evidence="1">
    <location>
        <begin position="319"/>
        <end position="341"/>
    </location>
</feature>
<dbReference type="OrthoDB" id="3265641at2759"/>
<dbReference type="EMBL" id="LNZH02000189">
    <property type="protein sequence ID" value="OCB87686.1"/>
    <property type="molecule type" value="Genomic_DNA"/>
</dbReference>
<dbReference type="Proteomes" id="UP000757232">
    <property type="component" value="Unassembled WGS sequence"/>
</dbReference>
<feature type="compositionally biased region" description="Low complexity" evidence="1">
    <location>
        <begin position="79"/>
        <end position="89"/>
    </location>
</feature>
<sequence>MNGPKERNYDEIFRDALRRCVGRLWSSENTENGRRRLLRFPIGLGRLDEKNVSVPFRFGAIITRSRALPYVDKCSPLSHPPHITSSSSSPSPPRRPPKMMATGYSTLFSLGLSSIHTSFARDPDVRTSSSSLSLSATPSTPSSSSAVAPPKIQIDTQTLRPQHRRRRSSITAANSPLGNIGVKSPAQAARTSAASPARQRHRRSESDAVQRLRSYSMGDGIRFRRGPTRTPPPDMPLPAVPAIPAEYISASKKRTSSPVRPPSEPAGYRRTCLSDKDWALNSGLGSRGSFAVPSSAASWRSSQMLLTPSFATKLAFAMNTPPGSDFPSPNPMQSPVDPVLGNSYFEARPIADHDVKEN</sequence>
<feature type="region of interest" description="Disordered" evidence="1">
    <location>
        <begin position="79"/>
        <end position="101"/>
    </location>
</feature>
<protein>
    <submittedName>
        <fullName evidence="2">Uncharacterized protein</fullName>
    </submittedName>
</protein>
<feature type="region of interest" description="Disordered" evidence="1">
    <location>
        <begin position="249"/>
        <end position="270"/>
    </location>
</feature>
<dbReference type="AlphaFoldDB" id="A0A9Q5HX81"/>
<feature type="compositionally biased region" description="Low complexity" evidence="1">
    <location>
        <begin position="184"/>
        <end position="197"/>
    </location>
</feature>
<organism evidence="2 3">
    <name type="scientific">Sanghuangporus baumii</name>
    <name type="common">Phellinus baumii</name>
    <dbReference type="NCBI Taxonomy" id="108892"/>
    <lineage>
        <taxon>Eukaryota</taxon>
        <taxon>Fungi</taxon>
        <taxon>Dikarya</taxon>
        <taxon>Basidiomycota</taxon>
        <taxon>Agaricomycotina</taxon>
        <taxon>Agaricomycetes</taxon>
        <taxon>Hymenochaetales</taxon>
        <taxon>Hymenochaetaceae</taxon>
        <taxon>Sanghuangporus</taxon>
    </lineage>
</organism>
<gene>
    <name evidence="2" type="ORF">A7U60_g5212</name>
</gene>
<feature type="compositionally biased region" description="Low complexity" evidence="1">
    <location>
        <begin position="128"/>
        <end position="146"/>
    </location>
</feature>
<proteinExistence type="predicted"/>
<reference evidence="2" key="1">
    <citation type="submission" date="2016-06" db="EMBL/GenBank/DDBJ databases">
        <title>Draft Genome sequence of the fungus Inonotus baumii.</title>
        <authorList>
            <person name="Zhu H."/>
            <person name="Lin W."/>
        </authorList>
    </citation>
    <scope>NUCLEOTIDE SEQUENCE</scope>
    <source>
        <strain evidence="2">821</strain>
    </source>
</reference>
<evidence type="ECO:0000313" key="2">
    <source>
        <dbReference type="EMBL" id="OCB87686.1"/>
    </source>
</evidence>
<evidence type="ECO:0000256" key="1">
    <source>
        <dbReference type="SAM" id="MobiDB-lite"/>
    </source>
</evidence>
<name>A0A9Q5HX81_SANBA</name>
<feature type="region of interest" description="Disordered" evidence="1">
    <location>
        <begin position="121"/>
        <end position="236"/>
    </location>
</feature>
<keyword evidence="3" id="KW-1185">Reference proteome</keyword>
<comment type="caution">
    <text evidence="2">The sequence shown here is derived from an EMBL/GenBank/DDBJ whole genome shotgun (WGS) entry which is preliminary data.</text>
</comment>